<evidence type="ECO:0000313" key="6">
    <source>
        <dbReference type="EMBL" id="OGC56694.1"/>
    </source>
</evidence>
<dbReference type="InterPro" id="IPR027486">
    <property type="entry name" value="Ribosomal_uS10_dom"/>
</dbReference>
<dbReference type="Gene3D" id="3.30.70.600">
    <property type="entry name" value="Ribosomal protein S10 domain"/>
    <property type="match status" value="1"/>
</dbReference>
<proteinExistence type="inferred from homology"/>
<dbReference type="Pfam" id="PF00338">
    <property type="entry name" value="Ribosomal_S10"/>
    <property type="match status" value="1"/>
</dbReference>
<keyword evidence="2 4" id="KW-0689">Ribosomal protein</keyword>
<dbReference type="GO" id="GO:0000049">
    <property type="term" value="F:tRNA binding"/>
    <property type="evidence" value="ECO:0007669"/>
    <property type="project" value="UniProtKB-UniRule"/>
</dbReference>
<dbReference type="GO" id="GO:0006412">
    <property type="term" value="P:translation"/>
    <property type="evidence" value="ECO:0007669"/>
    <property type="project" value="UniProtKB-UniRule"/>
</dbReference>
<keyword evidence="3 4" id="KW-0687">Ribonucleoprotein</keyword>
<name>A0A1F4VHS5_UNCKA</name>
<evidence type="ECO:0000256" key="1">
    <source>
        <dbReference type="ARBA" id="ARBA00007102"/>
    </source>
</evidence>
<evidence type="ECO:0000313" key="7">
    <source>
        <dbReference type="Proteomes" id="UP000177763"/>
    </source>
</evidence>
<dbReference type="PROSITE" id="PS00361">
    <property type="entry name" value="RIBOSOMAL_S10"/>
    <property type="match status" value="1"/>
</dbReference>
<dbReference type="InterPro" id="IPR036838">
    <property type="entry name" value="Ribosomal_uS10_dom_sf"/>
</dbReference>
<dbReference type="InterPro" id="IPR018268">
    <property type="entry name" value="Ribosomal_uS10_CS"/>
</dbReference>
<dbReference type="GO" id="GO:0003735">
    <property type="term" value="F:structural constituent of ribosome"/>
    <property type="evidence" value="ECO:0007669"/>
    <property type="project" value="InterPro"/>
</dbReference>
<comment type="subunit">
    <text evidence="4">Part of the 30S ribosomal subunit.</text>
</comment>
<evidence type="ECO:0000256" key="4">
    <source>
        <dbReference type="HAMAP-Rule" id="MF_00508"/>
    </source>
</evidence>
<dbReference type="SUPFAM" id="SSF54999">
    <property type="entry name" value="Ribosomal protein S10"/>
    <property type="match status" value="1"/>
</dbReference>
<gene>
    <name evidence="4" type="primary">rpsJ</name>
    <name evidence="6" type="ORF">A3H26_00525</name>
</gene>
<dbReference type="PANTHER" id="PTHR11700">
    <property type="entry name" value="30S RIBOSOMAL PROTEIN S10 FAMILY MEMBER"/>
    <property type="match status" value="1"/>
</dbReference>
<dbReference type="SMART" id="SM01403">
    <property type="entry name" value="Ribosomal_S10"/>
    <property type="match status" value="1"/>
</dbReference>
<dbReference type="NCBIfam" id="TIGR01049">
    <property type="entry name" value="rpsJ_bact"/>
    <property type="match status" value="1"/>
</dbReference>
<dbReference type="STRING" id="1802630.A3H26_00525"/>
<dbReference type="AlphaFoldDB" id="A0A1F4VHS5"/>
<sequence>MVKEKKDSRIRIKLNSYDNRIIDLSVSKIVDTALRTGAKVIGPIPLPTRLERFVVIRGPHIDKRSREHFELRTHKRVVDILNPTSSTIDSLSHLNLPAGVGISIKM</sequence>
<accession>A0A1F4VHS5</accession>
<dbReference type="InterPro" id="IPR001848">
    <property type="entry name" value="Ribosomal_uS10"/>
</dbReference>
<comment type="function">
    <text evidence="4">Involved in the binding of tRNA to the ribosomes.</text>
</comment>
<evidence type="ECO:0000259" key="5">
    <source>
        <dbReference type="SMART" id="SM01403"/>
    </source>
</evidence>
<evidence type="ECO:0000256" key="3">
    <source>
        <dbReference type="ARBA" id="ARBA00023274"/>
    </source>
</evidence>
<dbReference type="NCBIfam" id="NF001861">
    <property type="entry name" value="PRK00596.1"/>
    <property type="match status" value="1"/>
</dbReference>
<dbReference type="FunFam" id="3.30.70.600:FF:000003">
    <property type="entry name" value="30S ribosomal protein S10"/>
    <property type="match status" value="1"/>
</dbReference>
<dbReference type="HAMAP" id="MF_00508">
    <property type="entry name" value="Ribosomal_uS10"/>
    <property type="match status" value="1"/>
</dbReference>
<evidence type="ECO:0000256" key="2">
    <source>
        <dbReference type="ARBA" id="ARBA00022980"/>
    </source>
</evidence>
<feature type="domain" description="Small ribosomal subunit protein uS10" evidence="5">
    <location>
        <begin position="11"/>
        <end position="105"/>
    </location>
</feature>
<comment type="similarity">
    <text evidence="1 4">Belongs to the universal ribosomal protein uS10 family.</text>
</comment>
<dbReference type="PRINTS" id="PR00971">
    <property type="entry name" value="RIBOSOMALS10"/>
</dbReference>
<dbReference type="EMBL" id="MEVN01000032">
    <property type="protein sequence ID" value="OGC56694.1"/>
    <property type="molecule type" value="Genomic_DNA"/>
</dbReference>
<comment type="caution">
    <text evidence="6">The sequence shown here is derived from an EMBL/GenBank/DDBJ whole genome shotgun (WGS) entry which is preliminary data.</text>
</comment>
<dbReference type="GO" id="GO:1990904">
    <property type="term" value="C:ribonucleoprotein complex"/>
    <property type="evidence" value="ECO:0007669"/>
    <property type="project" value="UniProtKB-KW"/>
</dbReference>
<reference evidence="6 7" key="1">
    <citation type="journal article" date="2016" name="Nat. Commun.">
        <title>Thousands of microbial genomes shed light on interconnected biogeochemical processes in an aquifer system.</title>
        <authorList>
            <person name="Anantharaman K."/>
            <person name="Brown C.T."/>
            <person name="Hug L.A."/>
            <person name="Sharon I."/>
            <person name="Castelle C.J."/>
            <person name="Probst A.J."/>
            <person name="Thomas B.C."/>
            <person name="Singh A."/>
            <person name="Wilkins M.J."/>
            <person name="Karaoz U."/>
            <person name="Brodie E.L."/>
            <person name="Williams K.H."/>
            <person name="Hubbard S.S."/>
            <person name="Banfield J.F."/>
        </authorList>
    </citation>
    <scope>NUCLEOTIDE SEQUENCE [LARGE SCALE GENOMIC DNA]</scope>
</reference>
<protein>
    <recommendedName>
        <fullName evidence="4">Small ribosomal subunit protein uS10</fullName>
    </recommendedName>
</protein>
<dbReference type="GO" id="GO:0005840">
    <property type="term" value="C:ribosome"/>
    <property type="evidence" value="ECO:0007669"/>
    <property type="project" value="UniProtKB-KW"/>
</dbReference>
<dbReference type="Proteomes" id="UP000177763">
    <property type="component" value="Unassembled WGS sequence"/>
</dbReference>
<organism evidence="6 7">
    <name type="scientific">candidate division WWE3 bacterium RIFCSPLOWO2_12_FULL_36_10</name>
    <dbReference type="NCBI Taxonomy" id="1802630"/>
    <lineage>
        <taxon>Bacteria</taxon>
        <taxon>Katanobacteria</taxon>
    </lineage>
</organism>